<keyword evidence="8" id="KW-1185">Reference proteome</keyword>
<dbReference type="GO" id="GO:0016788">
    <property type="term" value="F:hydrolase activity, acting on ester bonds"/>
    <property type="evidence" value="ECO:0007669"/>
    <property type="project" value="InterPro"/>
</dbReference>
<reference evidence="7 8" key="1">
    <citation type="submission" date="2018-10" db="EMBL/GenBank/DDBJ databases">
        <title>Proposal of Lysobacter pythonis sp. nov. isolated from royal pythons (Python regius).</title>
        <authorList>
            <person name="Hans-Juergen B."/>
            <person name="Huptas C."/>
            <person name="Sandra B."/>
            <person name="Igor L."/>
            <person name="Joachim S."/>
            <person name="Siegfried S."/>
            <person name="Mareike W."/>
            <person name="Peter K."/>
        </authorList>
    </citation>
    <scope>NUCLEOTIDE SEQUENCE [LARGE SCALE GENOMIC DNA]</scope>
    <source>
        <strain evidence="7 8">4284/11</strain>
    </source>
</reference>
<keyword evidence="6" id="KW-0325">Glycoprotein</keyword>
<comment type="caution">
    <text evidence="7">The sequence shown here is derived from an EMBL/GenBank/DDBJ whole genome shotgun (WGS) entry which is preliminary data.</text>
</comment>
<dbReference type="GO" id="GO:0003676">
    <property type="term" value="F:nucleic acid binding"/>
    <property type="evidence" value="ECO:0007669"/>
    <property type="project" value="InterPro"/>
</dbReference>
<dbReference type="SUPFAM" id="SSF48537">
    <property type="entry name" value="Phospholipase C/P1 nuclease"/>
    <property type="match status" value="1"/>
</dbReference>
<dbReference type="PANTHER" id="PTHR33146">
    <property type="entry name" value="ENDONUCLEASE 4"/>
    <property type="match status" value="1"/>
</dbReference>
<dbReference type="GO" id="GO:0046872">
    <property type="term" value="F:metal ion binding"/>
    <property type="evidence" value="ECO:0007669"/>
    <property type="project" value="UniProtKB-KW"/>
</dbReference>
<evidence type="ECO:0000313" key="8">
    <source>
        <dbReference type="Proteomes" id="UP000275012"/>
    </source>
</evidence>
<evidence type="ECO:0000256" key="6">
    <source>
        <dbReference type="ARBA" id="ARBA00023180"/>
    </source>
</evidence>
<keyword evidence="2" id="KW-0479">Metal-binding</keyword>
<proteinExistence type="predicted"/>
<dbReference type="RefSeq" id="WP_122101754.1">
    <property type="nucleotide sequence ID" value="NZ_RFLY01000011.1"/>
</dbReference>
<dbReference type="CDD" id="cd11010">
    <property type="entry name" value="S1-P1_nuclease"/>
    <property type="match status" value="1"/>
</dbReference>
<dbReference type="Gene3D" id="1.10.575.10">
    <property type="entry name" value="P1 Nuclease"/>
    <property type="match status" value="1"/>
</dbReference>
<name>A0A3M2HVR3_9GAMM</name>
<evidence type="ECO:0000256" key="3">
    <source>
        <dbReference type="ARBA" id="ARBA00022759"/>
    </source>
</evidence>
<dbReference type="InterPro" id="IPR008947">
    <property type="entry name" value="PLipase_C/P1_nuclease_dom_sf"/>
</dbReference>
<organism evidence="7 8">
    <name type="scientific">Solilutibacter pythonis</name>
    <dbReference type="NCBI Taxonomy" id="2483112"/>
    <lineage>
        <taxon>Bacteria</taxon>
        <taxon>Pseudomonadati</taxon>
        <taxon>Pseudomonadota</taxon>
        <taxon>Gammaproteobacteria</taxon>
        <taxon>Lysobacterales</taxon>
        <taxon>Lysobacteraceae</taxon>
        <taxon>Solilutibacter</taxon>
    </lineage>
</organism>
<protein>
    <submittedName>
        <fullName evidence="7">Endonuclease</fullName>
    </submittedName>
</protein>
<accession>A0A3M2HVR3</accession>
<dbReference type="AlphaFoldDB" id="A0A3M2HVR3"/>
<keyword evidence="3 7" id="KW-0255">Endonuclease</keyword>
<dbReference type="GO" id="GO:0006308">
    <property type="term" value="P:DNA catabolic process"/>
    <property type="evidence" value="ECO:0007669"/>
    <property type="project" value="InterPro"/>
</dbReference>
<dbReference type="PANTHER" id="PTHR33146:SF26">
    <property type="entry name" value="ENDONUCLEASE 4"/>
    <property type="match status" value="1"/>
</dbReference>
<evidence type="ECO:0000313" key="7">
    <source>
        <dbReference type="EMBL" id="RMH91002.1"/>
    </source>
</evidence>
<keyword evidence="1" id="KW-0540">Nuclease</keyword>
<dbReference type="GO" id="GO:0004519">
    <property type="term" value="F:endonuclease activity"/>
    <property type="evidence" value="ECO:0007669"/>
    <property type="project" value="UniProtKB-KW"/>
</dbReference>
<dbReference type="Proteomes" id="UP000275012">
    <property type="component" value="Unassembled WGS sequence"/>
</dbReference>
<evidence type="ECO:0000256" key="5">
    <source>
        <dbReference type="ARBA" id="ARBA00023157"/>
    </source>
</evidence>
<dbReference type="EMBL" id="RFLY01000011">
    <property type="protein sequence ID" value="RMH91002.1"/>
    <property type="molecule type" value="Genomic_DNA"/>
</dbReference>
<dbReference type="Pfam" id="PF02265">
    <property type="entry name" value="S1-P1_nuclease"/>
    <property type="match status" value="1"/>
</dbReference>
<sequence length="288" mass="32217">MAFSFPRLEAWRYGLSLALSLITAPAFAWGAQGHRLVGQLAEAELIPAARAEAARLLAGERDPTLAGVANWADQLRQLDAPRFRRTSRWHYVNFPEGQCDYLPERDCPGGNCVIAALQTQLGILADRGQSLAARRDALKFVVHFTGDIHQPLHAGNRPDAGGNGFQVSLRTDIPPEAHARKNYANGVMGTHLHAVWDYYILAERRLSTHDYTHLLRHRDGWPPQATITATPIAWAEESCRLIDAWGIYPGTHKMQRHYPDAMRPLAERRIQQAAHRLAQLLNKALAPR</sequence>
<keyword evidence="4" id="KW-0378">Hydrolase</keyword>
<evidence type="ECO:0000256" key="4">
    <source>
        <dbReference type="ARBA" id="ARBA00022801"/>
    </source>
</evidence>
<dbReference type="OrthoDB" id="267579at2"/>
<dbReference type="InterPro" id="IPR003154">
    <property type="entry name" value="S1/P1nuclease"/>
</dbReference>
<evidence type="ECO:0000256" key="2">
    <source>
        <dbReference type="ARBA" id="ARBA00022723"/>
    </source>
</evidence>
<keyword evidence="5" id="KW-1015">Disulfide bond</keyword>
<evidence type="ECO:0000256" key="1">
    <source>
        <dbReference type="ARBA" id="ARBA00022722"/>
    </source>
</evidence>
<gene>
    <name evidence="7" type="ORF">EBB59_08625</name>
</gene>